<feature type="region of interest" description="Disordered" evidence="1">
    <location>
        <begin position="214"/>
        <end position="304"/>
    </location>
</feature>
<feature type="compositionally biased region" description="Basic and acidic residues" evidence="1">
    <location>
        <begin position="286"/>
        <end position="304"/>
    </location>
</feature>
<reference evidence="5" key="1">
    <citation type="submission" date="2016-06" db="EMBL/GenBank/DDBJ databases">
        <authorList>
            <person name="Varghese N."/>
            <person name="Submissions Spin"/>
        </authorList>
    </citation>
    <scope>NUCLEOTIDE SEQUENCE [LARGE SCALE GENOMIC DNA]</scope>
    <source>
        <strain evidence="5">DSM 43168</strain>
    </source>
</reference>
<evidence type="ECO:0008006" key="7">
    <source>
        <dbReference type="Google" id="ProtNLM"/>
    </source>
</evidence>
<dbReference type="Proteomes" id="UP000183585">
    <property type="component" value="Unassembled WGS sequence"/>
</dbReference>
<keyword evidence="2" id="KW-1133">Transmembrane helix</keyword>
<dbReference type="EMBL" id="CP058322">
    <property type="protein sequence ID" value="QLD28576.1"/>
    <property type="molecule type" value="Genomic_DNA"/>
</dbReference>
<dbReference type="Proteomes" id="UP000509335">
    <property type="component" value="Chromosome"/>
</dbReference>
<dbReference type="KEGG" id="mcab:HXZ27_14695"/>
<reference evidence="3 6" key="3">
    <citation type="submission" date="2020-07" db="EMBL/GenBank/DDBJ databases">
        <title>A bifunctional nitrone conjugated secondary metabolite targeting the ribosome.</title>
        <authorList>
            <person name="Limbrick E.M."/>
            <person name="Graf M."/>
            <person name="Derewacz D.K."/>
            <person name="Nguyen F."/>
            <person name="Spraggins J.M."/>
            <person name="Wieland M."/>
            <person name="Ynigez-Gutierrez A.E."/>
            <person name="Reisman B.J."/>
            <person name="Zinshteyn B."/>
            <person name="McCulloch K."/>
            <person name="Iverson T.M."/>
            <person name="Green R."/>
            <person name="Wilson D.N."/>
            <person name="Bachmann B.O."/>
        </authorList>
    </citation>
    <scope>NUCLEOTIDE SEQUENCE [LARGE SCALE GENOMIC DNA]</scope>
    <source>
        <strain evidence="6">aurantiaca</strain>
        <strain evidence="3">Aurantiaca</strain>
    </source>
</reference>
<dbReference type="AlphaFoldDB" id="A0A1C4ZPH0"/>
<name>A0A1C4ZPH0_9ACTN</name>
<keyword evidence="5" id="KW-1185">Reference proteome</keyword>
<proteinExistence type="predicted"/>
<keyword evidence="2" id="KW-0812">Transmembrane</keyword>
<accession>A0A1C4ZPH0</accession>
<dbReference type="InterPro" id="IPR011042">
    <property type="entry name" value="6-blade_b-propeller_TolB-like"/>
</dbReference>
<dbReference type="SUPFAM" id="SSF75011">
    <property type="entry name" value="3-carboxy-cis,cis-mucoante lactonizing enzyme"/>
    <property type="match status" value="1"/>
</dbReference>
<evidence type="ECO:0000313" key="3">
    <source>
        <dbReference type="EMBL" id="QLD28576.1"/>
    </source>
</evidence>
<evidence type="ECO:0000256" key="2">
    <source>
        <dbReference type="SAM" id="Phobius"/>
    </source>
</evidence>
<protein>
    <recommendedName>
        <fullName evidence="7">Esterase-like activity of phytase family protein</fullName>
    </recommendedName>
</protein>
<feature type="transmembrane region" description="Helical" evidence="2">
    <location>
        <begin position="307"/>
        <end position="329"/>
    </location>
</feature>
<evidence type="ECO:0000313" key="6">
    <source>
        <dbReference type="Proteomes" id="UP000509335"/>
    </source>
</evidence>
<evidence type="ECO:0000313" key="4">
    <source>
        <dbReference type="EMBL" id="SCF34940.1"/>
    </source>
</evidence>
<keyword evidence="2" id="KW-0472">Membrane</keyword>
<sequence>MCDIRDDRLTEISGLAATDDGFVAVNDGADEESRRRIFFLDARCRVVRAVRYPSRPRDTEDLAVGADGTIWVADIGDNDRARRTVALWRLSPGAARPVLHRMTYPDGAHDAEALLVDDGGRPVVVTKQGGSAGLYRPAAPLRAGGTVPLARVGQVRLPSTTTRNPYSFLGRRVVTGGASAPDGRRVVLRTYADAFEFDVPDGDLVAALTTGRPRSIALPDEPQGESVSYSRDGRSLLTVSETAGQPPGTRPRILRYALPAGPTPSARPGVAGPTGRAAAPGAADRTGARGDRAAAGRDLPGRAGRDGASLVVGGVAVALALAALALAGARAARPRGGR</sequence>
<evidence type="ECO:0000256" key="1">
    <source>
        <dbReference type="SAM" id="MobiDB-lite"/>
    </source>
</evidence>
<gene>
    <name evidence="4" type="ORF">GA0070563_10988</name>
    <name evidence="3" type="ORF">HXZ27_14695</name>
</gene>
<dbReference type="EMBL" id="FMCT01000009">
    <property type="protein sequence ID" value="SCF34940.1"/>
    <property type="molecule type" value="Genomic_DNA"/>
</dbReference>
<dbReference type="Gene3D" id="2.120.10.30">
    <property type="entry name" value="TolB, C-terminal domain"/>
    <property type="match status" value="1"/>
</dbReference>
<organism evidence="4 5">
    <name type="scientific">Micromonospora carbonacea</name>
    <dbReference type="NCBI Taxonomy" id="47853"/>
    <lineage>
        <taxon>Bacteria</taxon>
        <taxon>Bacillati</taxon>
        <taxon>Actinomycetota</taxon>
        <taxon>Actinomycetes</taxon>
        <taxon>Micromonosporales</taxon>
        <taxon>Micromonosporaceae</taxon>
        <taxon>Micromonospora</taxon>
    </lineage>
</organism>
<reference evidence="4" key="2">
    <citation type="submission" date="2016-06" db="EMBL/GenBank/DDBJ databases">
        <authorList>
            <person name="Kjaerup R.B."/>
            <person name="Dalgaard T.S."/>
            <person name="Juul-Madsen H.R."/>
        </authorList>
    </citation>
    <scope>NUCLEOTIDE SEQUENCE [LARGE SCALE GENOMIC DNA]</scope>
    <source>
        <strain evidence="4">DSM 43168</strain>
    </source>
</reference>
<feature type="compositionally biased region" description="Low complexity" evidence="1">
    <location>
        <begin position="266"/>
        <end position="285"/>
    </location>
</feature>
<evidence type="ECO:0000313" key="5">
    <source>
        <dbReference type="Proteomes" id="UP000183585"/>
    </source>
</evidence>